<dbReference type="EC" id="3.2.2.6" evidence="1"/>
<dbReference type="EMBL" id="JAMYWD010000001">
    <property type="protein sequence ID" value="KAJ4981547.1"/>
    <property type="molecule type" value="Genomic_DNA"/>
</dbReference>
<comment type="catalytic activity">
    <reaction evidence="4">
        <text>NAD(+) + H2O = ADP-D-ribose + nicotinamide + H(+)</text>
        <dbReference type="Rhea" id="RHEA:16301"/>
        <dbReference type="ChEBI" id="CHEBI:15377"/>
        <dbReference type="ChEBI" id="CHEBI:15378"/>
        <dbReference type="ChEBI" id="CHEBI:17154"/>
        <dbReference type="ChEBI" id="CHEBI:57540"/>
        <dbReference type="ChEBI" id="CHEBI:57967"/>
        <dbReference type="EC" id="3.2.2.6"/>
    </reaction>
    <physiologicalReaction direction="left-to-right" evidence="4">
        <dbReference type="Rhea" id="RHEA:16302"/>
    </physiologicalReaction>
</comment>
<gene>
    <name evidence="6" type="ORF">NE237_032384</name>
</gene>
<feature type="domain" description="TIR" evidence="5">
    <location>
        <begin position="6"/>
        <end position="156"/>
    </location>
</feature>
<dbReference type="Proteomes" id="UP001141806">
    <property type="component" value="Unassembled WGS sequence"/>
</dbReference>
<protein>
    <recommendedName>
        <fullName evidence="1">ADP-ribosyl cyclase/cyclic ADP-ribose hydrolase</fullName>
        <ecNumber evidence="1">3.2.2.6</ecNumber>
    </recommendedName>
</protein>
<evidence type="ECO:0000256" key="1">
    <source>
        <dbReference type="ARBA" id="ARBA00011982"/>
    </source>
</evidence>
<evidence type="ECO:0000256" key="4">
    <source>
        <dbReference type="ARBA" id="ARBA00047304"/>
    </source>
</evidence>
<dbReference type="Gene3D" id="3.40.50.10140">
    <property type="entry name" value="Toll/interleukin-1 receptor homology (TIR) domain"/>
    <property type="match status" value="1"/>
</dbReference>
<reference evidence="6" key="1">
    <citation type="journal article" date="2023" name="Plant J.">
        <title>The genome of the king protea, Protea cynaroides.</title>
        <authorList>
            <person name="Chang J."/>
            <person name="Duong T.A."/>
            <person name="Schoeman C."/>
            <person name="Ma X."/>
            <person name="Roodt D."/>
            <person name="Barker N."/>
            <person name="Li Z."/>
            <person name="Van de Peer Y."/>
            <person name="Mizrachi E."/>
        </authorList>
    </citation>
    <scope>NUCLEOTIDE SEQUENCE</scope>
    <source>
        <tissue evidence="6">Young leaves</tissue>
    </source>
</reference>
<dbReference type="OrthoDB" id="1905256at2759"/>
<dbReference type="AlphaFoldDB" id="A0A9Q0L306"/>
<dbReference type="SUPFAM" id="SSF52200">
    <property type="entry name" value="Toll/Interleukin receptor TIR domain"/>
    <property type="match status" value="1"/>
</dbReference>
<dbReference type="GO" id="GO:0061809">
    <property type="term" value="F:NAD+ nucleosidase activity, cyclic ADP-ribose generating"/>
    <property type="evidence" value="ECO:0007669"/>
    <property type="project" value="UniProtKB-EC"/>
</dbReference>
<proteinExistence type="predicted"/>
<sequence>MVTYDGSYQVFINFRGEDTRNNFTGFLHSALKREGIDAFMDSENLWGGEEIKTALLQAIQGSRISIPVFSKGYADSKWCLVELAEMVRCHKSNGQIILPIFLDVEITDVRHQTGSFKASIENHKKSNVDAQTLESWTEALIVVTEISGYELKQVNG</sequence>
<evidence type="ECO:0000259" key="5">
    <source>
        <dbReference type="PROSITE" id="PS50104"/>
    </source>
</evidence>
<keyword evidence="2" id="KW-0378">Hydrolase</keyword>
<evidence type="ECO:0000256" key="2">
    <source>
        <dbReference type="ARBA" id="ARBA00022801"/>
    </source>
</evidence>
<dbReference type="Pfam" id="PF01582">
    <property type="entry name" value="TIR"/>
    <property type="match status" value="1"/>
</dbReference>
<dbReference type="SMART" id="SM00255">
    <property type="entry name" value="TIR"/>
    <property type="match status" value="1"/>
</dbReference>
<dbReference type="InterPro" id="IPR000157">
    <property type="entry name" value="TIR_dom"/>
</dbReference>
<comment type="caution">
    <text evidence="6">The sequence shown here is derived from an EMBL/GenBank/DDBJ whole genome shotgun (WGS) entry which is preliminary data.</text>
</comment>
<accession>A0A9Q0L306</accession>
<keyword evidence="7" id="KW-1185">Reference proteome</keyword>
<organism evidence="6 7">
    <name type="scientific">Protea cynaroides</name>
    <dbReference type="NCBI Taxonomy" id="273540"/>
    <lineage>
        <taxon>Eukaryota</taxon>
        <taxon>Viridiplantae</taxon>
        <taxon>Streptophyta</taxon>
        <taxon>Embryophyta</taxon>
        <taxon>Tracheophyta</taxon>
        <taxon>Spermatophyta</taxon>
        <taxon>Magnoliopsida</taxon>
        <taxon>Proteales</taxon>
        <taxon>Proteaceae</taxon>
        <taxon>Protea</taxon>
    </lineage>
</organism>
<dbReference type="InterPro" id="IPR035897">
    <property type="entry name" value="Toll_tir_struct_dom_sf"/>
</dbReference>
<name>A0A9Q0L306_9MAGN</name>
<dbReference type="FunFam" id="3.40.50.10140:FF:000007">
    <property type="entry name" value="Disease resistance protein (TIR-NBS-LRR class)"/>
    <property type="match status" value="1"/>
</dbReference>
<dbReference type="PANTHER" id="PTHR32009">
    <property type="entry name" value="TMV RESISTANCE PROTEIN N-LIKE"/>
    <property type="match status" value="1"/>
</dbReference>
<dbReference type="PANTHER" id="PTHR32009:SF39">
    <property type="entry name" value="TIR DOMAIN-CONTAINING PROTEIN"/>
    <property type="match status" value="1"/>
</dbReference>
<dbReference type="PROSITE" id="PS50104">
    <property type="entry name" value="TIR"/>
    <property type="match status" value="1"/>
</dbReference>
<evidence type="ECO:0000313" key="7">
    <source>
        <dbReference type="Proteomes" id="UP001141806"/>
    </source>
</evidence>
<keyword evidence="3" id="KW-0520">NAD</keyword>
<evidence type="ECO:0000256" key="3">
    <source>
        <dbReference type="ARBA" id="ARBA00023027"/>
    </source>
</evidence>
<evidence type="ECO:0000313" key="6">
    <source>
        <dbReference type="EMBL" id="KAJ4981547.1"/>
    </source>
</evidence>
<dbReference type="GO" id="GO:0007165">
    <property type="term" value="P:signal transduction"/>
    <property type="evidence" value="ECO:0007669"/>
    <property type="project" value="InterPro"/>
</dbReference>